<dbReference type="RefSeq" id="WP_342632830.1">
    <property type="nucleotide sequence ID" value="NZ_CP152382.1"/>
</dbReference>
<keyword evidence="2" id="KW-1185">Reference proteome</keyword>
<geneLocation type="plasmid" evidence="1 2">
    <name>unnamed2</name>
</geneLocation>
<organism evidence="1 2">
    <name type="scientific">Marinobacter alkaliphilus</name>
    <dbReference type="NCBI Taxonomy" id="254719"/>
    <lineage>
        <taxon>Bacteria</taxon>
        <taxon>Pseudomonadati</taxon>
        <taxon>Pseudomonadota</taxon>
        <taxon>Gammaproteobacteria</taxon>
        <taxon>Pseudomonadales</taxon>
        <taxon>Marinobacteraceae</taxon>
        <taxon>Marinobacter</taxon>
    </lineage>
</organism>
<dbReference type="EMBL" id="CP152382">
    <property type="protein sequence ID" value="XAF56282.1"/>
    <property type="molecule type" value="Genomic_DNA"/>
</dbReference>
<proteinExistence type="predicted"/>
<dbReference type="Proteomes" id="UP001445268">
    <property type="component" value="Plasmid unnamed2"/>
</dbReference>
<sequence>MNANHVVIEDLDLTFSYNPVSFLDTYQERIGNQVICGYLTDSVAPMNPLEDWDGVGRIYTAHRHSSSHAEMQEALGLDSNWEPDFDLVHGHPERFRKAWVLAAATDPEFQDWCQKNGRPPKYAEQDRLDAYYKRKAKRFWKDTDGELGPDCYWMTTIWSFEVTDSVLEKLWHELNSEGLIGDPDRVSLDVYEHSGVVYSVSGSSAGCAWDTTRGGAVWVPDDCARDEIDRRAPVYAYGEIVTKRSPAGKVWAFKLHQSPDITSIWFSSWGSAFNALETATQAKREKDQSTPDWDEMVRKGRRLAAVELADQGAELYTDYCNGAVYEVVIETFELCSCCSAAKSISSERHEECFGSDDAEASLKESFLQEVIAATKRVESR</sequence>
<reference evidence="1 2" key="1">
    <citation type="submission" date="2024-04" db="EMBL/GenBank/DDBJ databases">
        <title>Marinobacter sp. SBY-1.</title>
        <authorList>
            <person name="Pan C."/>
        </authorList>
    </citation>
    <scope>NUCLEOTIDE SEQUENCE [LARGE SCALE GENOMIC DNA]</scope>
    <source>
        <strain evidence="1 2">SBY-1</strain>
        <plasmid evidence="1 2">unnamed2</plasmid>
    </source>
</reference>
<evidence type="ECO:0000313" key="2">
    <source>
        <dbReference type="Proteomes" id="UP001445268"/>
    </source>
</evidence>
<accession>A0ABZ3EB45</accession>
<evidence type="ECO:0000313" key="1">
    <source>
        <dbReference type="EMBL" id="XAF56282.1"/>
    </source>
</evidence>
<gene>
    <name evidence="1" type="ORF">AAGT77_20385</name>
</gene>
<protein>
    <submittedName>
        <fullName evidence="1">Uncharacterized protein</fullName>
    </submittedName>
</protein>
<name>A0ABZ3EB45_9GAMM</name>
<keyword evidence="1" id="KW-0614">Plasmid</keyword>